<name>A0A8S5PJG7_9CAUD</name>
<accession>A0A8S5PJG7</accession>
<dbReference type="EMBL" id="BK015447">
    <property type="protein sequence ID" value="DAE07198.1"/>
    <property type="molecule type" value="Genomic_DNA"/>
</dbReference>
<protein>
    <submittedName>
        <fullName evidence="2">Portal protein</fullName>
    </submittedName>
</protein>
<feature type="region of interest" description="Disordered" evidence="1">
    <location>
        <begin position="505"/>
        <end position="558"/>
    </location>
</feature>
<organism evidence="2">
    <name type="scientific">Siphoviridae sp. ctOSJ35</name>
    <dbReference type="NCBI Taxonomy" id="2825479"/>
    <lineage>
        <taxon>Viruses</taxon>
        <taxon>Duplodnaviria</taxon>
        <taxon>Heunggongvirae</taxon>
        <taxon>Uroviricota</taxon>
        <taxon>Caudoviricetes</taxon>
    </lineage>
</organism>
<evidence type="ECO:0000256" key="1">
    <source>
        <dbReference type="SAM" id="MobiDB-lite"/>
    </source>
</evidence>
<evidence type="ECO:0000313" key="2">
    <source>
        <dbReference type="EMBL" id="DAE07198.1"/>
    </source>
</evidence>
<proteinExistence type="predicted"/>
<reference evidence="2" key="1">
    <citation type="journal article" date="2021" name="Proc. Natl. Acad. Sci. U.S.A.">
        <title>A Catalog of Tens of Thousands of Viruses from Human Metagenomes Reveals Hidden Associations with Chronic Diseases.</title>
        <authorList>
            <person name="Tisza M.J."/>
            <person name="Buck C.B."/>
        </authorList>
    </citation>
    <scope>NUCLEOTIDE SEQUENCE</scope>
    <source>
        <strain evidence="2">CtOSJ35</strain>
    </source>
</reference>
<sequence length="558" mass="63867">MRCLPRKKKTEQETLSEKQVNDVLNAYDYFMNFSDSYNRSYRSADYNTPDAVNRRLKDINLTQVDTTVTEIENALKNAKDSEEILSNYAQTLEITNMSFKRMTQYLPNLAAFNLTFDPINVTKESELKSKEFKKDLAIVDDFCNRFDYRAEFATALRQCFRQGVMFGVLRDEGDRYTIQELPKQFCKITGRFDYGYLFDFDMNWFINMDGVDIDMYPPIFKRMLNRIQKNFAKPYDPARRLQSRNTGFGHWQQTSPENGFWCFKLDPELATILPYYSGILGNASFQPVVRGLQQDKYFIDASKILVGILGFNKEQKSGQVANSINMTPEMIGKFLGVARKGLNSQIGLAVLPTDDVKAVDFSTSNTNSDVDYASSVVKQSIASSEALFGTEKLNSHQSKLASAIDNNTIEALYPMFANFMEFFINQRTTKYKFKIRFHDENVPDQKAERKALFNDFSKIGFVDMQLAARCNDMNIFEYTRHLQISKSCFDVKGMIIPLNQYLAPPVQTRTGTGTTTKPPENPLTKGSVGRPPKPESDSESTEASWARGSNELKQEFNE</sequence>